<name>A0A172T6J8_9DEIO</name>
<evidence type="ECO:0000313" key="1">
    <source>
        <dbReference type="EMBL" id="ANE42659.1"/>
    </source>
</evidence>
<dbReference type="Pfam" id="PF14430">
    <property type="entry name" value="Imm1"/>
    <property type="match status" value="1"/>
</dbReference>
<dbReference type="PATRIC" id="fig|1182568.3.peg.318"/>
<dbReference type="KEGG" id="dpu:SU48_01555"/>
<organism evidence="1 2">
    <name type="scientific">Deinococcus puniceus</name>
    <dbReference type="NCBI Taxonomy" id="1182568"/>
    <lineage>
        <taxon>Bacteria</taxon>
        <taxon>Thermotogati</taxon>
        <taxon>Deinococcota</taxon>
        <taxon>Deinococci</taxon>
        <taxon>Deinococcales</taxon>
        <taxon>Deinococcaceae</taxon>
        <taxon>Deinococcus</taxon>
    </lineage>
</organism>
<dbReference type="RefSeq" id="WP_064013707.1">
    <property type="nucleotide sequence ID" value="NZ_CP011387.1"/>
</dbReference>
<evidence type="ECO:0000313" key="2">
    <source>
        <dbReference type="Proteomes" id="UP000077363"/>
    </source>
</evidence>
<proteinExistence type="predicted"/>
<accession>A0A172T6J8</accession>
<reference evidence="1 2" key="1">
    <citation type="submission" date="2015-01" db="EMBL/GenBank/DDBJ databases">
        <title>Deinococcus puniceus/DY1/ whole genome sequencing.</title>
        <authorList>
            <person name="Kim M.K."/>
            <person name="Srinivasan S."/>
            <person name="Lee J.-J."/>
        </authorList>
    </citation>
    <scope>NUCLEOTIDE SEQUENCE [LARGE SCALE GENOMIC DNA]</scope>
    <source>
        <strain evidence="1 2">DY1</strain>
    </source>
</reference>
<sequence length="134" mass="14983">MLTRPVGVSWEDHHQVAHTCSELNRLLDTATREAELFEIPVAVELVVEASSTVFMLTVGGERSMLTYAVGVQPHFTNHYLLNGNALEPLFAFLYHGSYSEVDDHRTVPMAAARQAALWYAVQGELPPKLPWHIV</sequence>
<dbReference type="InterPro" id="IPR025680">
    <property type="entry name" value="DddI"/>
</dbReference>
<dbReference type="Proteomes" id="UP000077363">
    <property type="component" value="Chromosome"/>
</dbReference>
<dbReference type="OrthoDB" id="9959868at2"/>
<keyword evidence="2" id="KW-1185">Reference proteome</keyword>
<evidence type="ECO:0008006" key="3">
    <source>
        <dbReference type="Google" id="ProtNLM"/>
    </source>
</evidence>
<gene>
    <name evidence="1" type="ORF">SU48_01555</name>
</gene>
<dbReference type="AlphaFoldDB" id="A0A172T6J8"/>
<dbReference type="EMBL" id="CP011387">
    <property type="protein sequence ID" value="ANE42659.1"/>
    <property type="molecule type" value="Genomic_DNA"/>
</dbReference>
<protein>
    <recommendedName>
        <fullName evidence="3">Immunity protein Imm1</fullName>
    </recommendedName>
</protein>